<evidence type="ECO:0000313" key="2">
    <source>
        <dbReference type="Proteomes" id="UP000016856"/>
    </source>
</evidence>
<name>U5CT71_CALSX</name>
<evidence type="ECO:0000313" key="1">
    <source>
        <dbReference type="EMBL" id="ERM92949.1"/>
    </source>
</evidence>
<dbReference type="AlphaFoldDB" id="U5CT71"/>
<proteinExistence type="predicted"/>
<gene>
    <name evidence="1" type="ORF">O163_02655</name>
</gene>
<sequence length="35" mass="4646">MIKWHFIVPRGWYRYINLYLFNIWENKDRETREEE</sequence>
<dbReference type="EMBL" id="AXDC01000004">
    <property type="protein sequence ID" value="ERM92949.1"/>
    <property type="molecule type" value="Genomic_DNA"/>
</dbReference>
<protein>
    <submittedName>
        <fullName evidence="1">Uncharacterized protein</fullName>
    </submittedName>
</protein>
<dbReference type="Proteomes" id="UP000016856">
    <property type="component" value="Unassembled WGS sequence"/>
</dbReference>
<reference evidence="1 2" key="1">
    <citation type="journal article" date="2013" name="Genome Announc.">
        <title>Draft Genome Sequence of an Anaerobic and Extremophilic Bacterium, Caldanaerobacter yonseiensis, Isolated from a Geothermal Hot Stream.</title>
        <authorList>
            <person name="Lee S.J."/>
            <person name="Lee Y.J."/>
            <person name="Park G.S."/>
            <person name="Kim B.C."/>
            <person name="Lee S.J."/>
            <person name="Shin J.H."/>
            <person name="Lee D.W."/>
        </authorList>
    </citation>
    <scope>NUCLEOTIDE SEQUENCE [LARGE SCALE GENOMIC DNA]</scope>
    <source>
        <strain evidence="1 2">KB-1</strain>
    </source>
</reference>
<organism evidence="1 2">
    <name type="scientific">Caldanaerobacter subterraneus subsp. yonseiensis KB-1</name>
    <dbReference type="NCBI Taxonomy" id="1388761"/>
    <lineage>
        <taxon>Bacteria</taxon>
        <taxon>Bacillati</taxon>
        <taxon>Bacillota</taxon>
        <taxon>Clostridia</taxon>
        <taxon>Thermoanaerobacterales</taxon>
        <taxon>Thermoanaerobacteraceae</taxon>
        <taxon>Caldanaerobacter</taxon>
    </lineage>
</organism>
<accession>U5CT71</accession>
<comment type="caution">
    <text evidence="1">The sequence shown here is derived from an EMBL/GenBank/DDBJ whole genome shotgun (WGS) entry which is preliminary data.</text>
</comment>